<dbReference type="Pfam" id="PF12694">
    <property type="entry name" value="cpYpsA"/>
    <property type="match status" value="1"/>
</dbReference>
<evidence type="ECO:0000313" key="2">
    <source>
        <dbReference type="Proteomes" id="UP000622533"/>
    </source>
</evidence>
<dbReference type="SUPFAM" id="SSF102405">
    <property type="entry name" value="MCP/YpsA-like"/>
    <property type="match status" value="1"/>
</dbReference>
<dbReference type="Gene3D" id="3.40.50.450">
    <property type="match status" value="1"/>
</dbReference>
<keyword evidence="2" id="KW-1185">Reference proteome</keyword>
<reference evidence="1" key="1">
    <citation type="submission" date="2020-10" db="EMBL/GenBank/DDBJ databases">
        <authorList>
            <person name="Castelo-Branco R."/>
            <person name="Eusebio N."/>
            <person name="Adriana R."/>
            <person name="Vieira A."/>
            <person name="Brugerolle De Fraissinette N."/>
            <person name="Rezende De Castro R."/>
            <person name="Schneider M.P."/>
            <person name="Vasconcelos V."/>
            <person name="Leao P.N."/>
        </authorList>
    </citation>
    <scope>NUCLEOTIDE SEQUENCE</scope>
    <source>
        <strain evidence="1">LEGE 12446</strain>
    </source>
</reference>
<organism evidence="1 2">
    <name type="scientific">Desmonostoc muscorum LEGE 12446</name>
    <dbReference type="NCBI Taxonomy" id="1828758"/>
    <lineage>
        <taxon>Bacteria</taxon>
        <taxon>Bacillati</taxon>
        <taxon>Cyanobacteriota</taxon>
        <taxon>Cyanophyceae</taxon>
        <taxon>Nostocales</taxon>
        <taxon>Nostocaceae</taxon>
        <taxon>Desmonostoc</taxon>
    </lineage>
</organism>
<dbReference type="Proteomes" id="UP000622533">
    <property type="component" value="Unassembled WGS sequence"/>
</dbReference>
<comment type="caution">
    <text evidence="1">The sequence shown here is derived from an EMBL/GenBank/DDBJ whole genome shotgun (WGS) entry which is preliminary data.</text>
</comment>
<dbReference type="AlphaFoldDB" id="A0A8J7DE15"/>
<dbReference type="EMBL" id="JADEXS010000600">
    <property type="protein sequence ID" value="MBE9026416.1"/>
    <property type="molecule type" value="Genomic_DNA"/>
</dbReference>
<accession>A0A8J7DE15</accession>
<proteinExistence type="predicted"/>
<gene>
    <name evidence="1" type="ORF">IQ276_29555</name>
</gene>
<name>A0A8J7DE15_DESMC</name>
<protein>
    <submittedName>
        <fullName evidence="1">Putative molybdenum carrier protein</fullName>
    </submittedName>
</protein>
<dbReference type="InterPro" id="IPR024755">
    <property type="entry name" value="cpYpsA"/>
</dbReference>
<evidence type="ECO:0000313" key="1">
    <source>
        <dbReference type="EMBL" id="MBE9026416.1"/>
    </source>
</evidence>
<dbReference type="RefSeq" id="WP_193922145.1">
    <property type="nucleotide sequence ID" value="NZ_JADEXS020000001.1"/>
</dbReference>
<sequence length="171" mass="19459">MANSLKIVSGGQTGADRAALDWAIAHQVPHGGWCPRGRKAEDGVINPRYNLTETPSDEYSQRTEWNVRDSDGTVIFSIAQKLFAGTLLTAQLAQKYQKPCIHICKELTHINPVSELLLFILNYKIVTLNVAETRASDEPDVYQFVKITFEEAIFYKKNNYNHVLRYKMKIK</sequence>